<dbReference type="SMART" id="SM00448">
    <property type="entry name" value="REC"/>
    <property type="match status" value="1"/>
</dbReference>
<evidence type="ECO:0000256" key="1">
    <source>
        <dbReference type="ARBA" id="ARBA00022553"/>
    </source>
</evidence>
<keyword evidence="2" id="KW-0902">Two-component regulatory system</keyword>
<evidence type="ECO:0000256" key="3">
    <source>
        <dbReference type="ARBA" id="ARBA00023125"/>
    </source>
</evidence>
<reference evidence="8 9" key="1">
    <citation type="submission" date="2020-11" db="EMBL/GenBank/DDBJ databases">
        <title>Sulfur oxidizing isolate from Hospital Hole Sinkhole.</title>
        <authorList>
            <person name="Scott K.M."/>
        </authorList>
    </citation>
    <scope>NUCLEOTIDE SEQUENCE [LARGE SCALE GENOMIC DNA]</scope>
    <source>
        <strain evidence="8 9">HH1</strain>
    </source>
</reference>
<dbReference type="PROSITE" id="PS50110">
    <property type="entry name" value="RESPONSE_REGULATORY"/>
    <property type="match status" value="1"/>
</dbReference>
<dbReference type="InterPro" id="IPR036388">
    <property type="entry name" value="WH-like_DNA-bd_sf"/>
</dbReference>
<dbReference type="SUPFAM" id="SSF46894">
    <property type="entry name" value="C-terminal effector domain of the bipartite response regulators"/>
    <property type="match status" value="1"/>
</dbReference>
<comment type="caution">
    <text evidence="8">The sequence shown here is derived from an EMBL/GenBank/DDBJ whole genome shotgun (WGS) entry which is preliminary data.</text>
</comment>
<keyword evidence="9" id="KW-1185">Reference proteome</keyword>
<feature type="domain" description="OmpR/PhoB-type" evidence="7">
    <location>
        <begin position="128"/>
        <end position="227"/>
    </location>
</feature>
<protein>
    <submittedName>
        <fullName evidence="8">Response regulator transcription factor</fullName>
    </submittedName>
</protein>
<proteinExistence type="predicted"/>
<dbReference type="Pfam" id="PF00486">
    <property type="entry name" value="Trans_reg_C"/>
    <property type="match status" value="1"/>
</dbReference>
<dbReference type="EMBL" id="JACBGI020000004">
    <property type="protein sequence ID" value="MBF6057501.1"/>
    <property type="molecule type" value="Genomic_DNA"/>
</dbReference>
<dbReference type="Gene3D" id="3.40.50.2300">
    <property type="match status" value="1"/>
</dbReference>
<dbReference type="CDD" id="cd00383">
    <property type="entry name" value="trans_reg_C"/>
    <property type="match status" value="1"/>
</dbReference>
<dbReference type="InterPro" id="IPR039420">
    <property type="entry name" value="WalR-like"/>
</dbReference>
<dbReference type="InterPro" id="IPR016032">
    <property type="entry name" value="Sig_transdc_resp-reg_C-effctor"/>
</dbReference>
<evidence type="ECO:0000313" key="9">
    <source>
        <dbReference type="Proteomes" id="UP001193680"/>
    </source>
</evidence>
<feature type="modified residue" description="4-aspartylphosphate" evidence="4">
    <location>
        <position position="51"/>
    </location>
</feature>
<dbReference type="SUPFAM" id="SSF52172">
    <property type="entry name" value="CheY-like"/>
    <property type="match status" value="1"/>
</dbReference>
<keyword evidence="3 5" id="KW-0238">DNA-binding</keyword>
<dbReference type="RefSeq" id="WP_185977650.1">
    <property type="nucleotide sequence ID" value="NZ_JACBGI020000004.1"/>
</dbReference>
<dbReference type="InterPro" id="IPR001867">
    <property type="entry name" value="OmpR/PhoB-type_DNA-bd"/>
</dbReference>
<evidence type="ECO:0000256" key="2">
    <source>
        <dbReference type="ARBA" id="ARBA00023012"/>
    </source>
</evidence>
<evidence type="ECO:0000313" key="8">
    <source>
        <dbReference type="EMBL" id="MBF6057501.1"/>
    </source>
</evidence>
<dbReference type="InterPro" id="IPR001789">
    <property type="entry name" value="Sig_transdc_resp-reg_receiver"/>
</dbReference>
<dbReference type="Gene3D" id="1.10.10.10">
    <property type="entry name" value="Winged helix-like DNA-binding domain superfamily/Winged helix DNA-binding domain"/>
    <property type="match status" value="1"/>
</dbReference>
<dbReference type="PANTHER" id="PTHR48111:SF40">
    <property type="entry name" value="PHOSPHATE REGULON TRANSCRIPTIONAL REGULATORY PROTEIN PHOB"/>
    <property type="match status" value="1"/>
</dbReference>
<evidence type="ECO:0000259" key="6">
    <source>
        <dbReference type="PROSITE" id="PS50110"/>
    </source>
</evidence>
<evidence type="ECO:0000256" key="5">
    <source>
        <dbReference type="PROSITE-ProRule" id="PRU01091"/>
    </source>
</evidence>
<sequence length="230" mass="25977">MNVLIVEDDVDIARLVAIQVEELQGHAYSANTLEEASLIRQQHDFDLIVLDLSLPDGDGIDFCRELRKEDENTPVLMLTARGNELDRVVGLEIGADDYLSKPFGLAELKARMKALLRRVKRAQKPAETDVIEIGALKIEPNSHQAWLKGEALTLTAKEFAILVIFAQHPTQVFSRSDLLNQIWGIQHEGYEHTVNSHLNRLRKKIEDNPNQPQIIETVWGVGYKLNPDTL</sequence>
<dbReference type="Proteomes" id="UP001193680">
    <property type="component" value="Unassembled WGS sequence"/>
</dbReference>
<gene>
    <name evidence="8" type="ORF">H8792_004025</name>
</gene>
<dbReference type="SMART" id="SM00862">
    <property type="entry name" value="Trans_reg_C"/>
    <property type="match status" value="1"/>
</dbReference>
<feature type="domain" description="Response regulatory" evidence="6">
    <location>
        <begin position="2"/>
        <end position="116"/>
    </location>
</feature>
<dbReference type="InterPro" id="IPR011006">
    <property type="entry name" value="CheY-like_superfamily"/>
</dbReference>
<organism evidence="8 9">
    <name type="scientific">Thiomicrorhabdus heinhorstiae</name>
    <dbReference type="NCBI Taxonomy" id="2748010"/>
    <lineage>
        <taxon>Bacteria</taxon>
        <taxon>Pseudomonadati</taxon>
        <taxon>Pseudomonadota</taxon>
        <taxon>Gammaproteobacteria</taxon>
        <taxon>Thiotrichales</taxon>
        <taxon>Piscirickettsiaceae</taxon>
        <taxon>Thiomicrorhabdus</taxon>
    </lineage>
</organism>
<name>A0ABS0BXC8_9GAMM</name>
<feature type="DNA-binding region" description="OmpR/PhoB-type" evidence="5">
    <location>
        <begin position="128"/>
        <end position="227"/>
    </location>
</feature>
<evidence type="ECO:0000256" key="4">
    <source>
        <dbReference type="PROSITE-ProRule" id="PRU00169"/>
    </source>
</evidence>
<keyword evidence="1 4" id="KW-0597">Phosphoprotein</keyword>
<dbReference type="PANTHER" id="PTHR48111">
    <property type="entry name" value="REGULATOR OF RPOS"/>
    <property type="match status" value="1"/>
</dbReference>
<dbReference type="Gene3D" id="6.10.250.690">
    <property type="match status" value="1"/>
</dbReference>
<accession>A0ABS0BXC8</accession>
<evidence type="ECO:0000259" key="7">
    <source>
        <dbReference type="PROSITE" id="PS51755"/>
    </source>
</evidence>
<dbReference type="Pfam" id="PF00072">
    <property type="entry name" value="Response_reg"/>
    <property type="match status" value="1"/>
</dbReference>
<dbReference type="PROSITE" id="PS51755">
    <property type="entry name" value="OMPR_PHOB"/>
    <property type="match status" value="1"/>
</dbReference>